<dbReference type="Pfam" id="PF24883">
    <property type="entry name" value="NPHP3_N"/>
    <property type="match status" value="1"/>
</dbReference>
<dbReference type="PANTHER" id="PTHR10039">
    <property type="entry name" value="AMELOGENIN"/>
    <property type="match status" value="1"/>
</dbReference>
<evidence type="ECO:0000313" key="3">
    <source>
        <dbReference type="EMBL" id="RPA96471.1"/>
    </source>
</evidence>
<proteinExistence type="predicted"/>
<evidence type="ECO:0000256" key="1">
    <source>
        <dbReference type="ARBA" id="ARBA00022737"/>
    </source>
</evidence>
<dbReference type="SUPFAM" id="SSF52540">
    <property type="entry name" value="P-loop containing nucleoside triphosphate hydrolases"/>
    <property type="match status" value="1"/>
</dbReference>
<dbReference type="InterPro" id="IPR056884">
    <property type="entry name" value="NPHP3-like_N"/>
</dbReference>
<dbReference type="InterPro" id="IPR027417">
    <property type="entry name" value="P-loop_NTPase"/>
</dbReference>
<dbReference type="AlphaFoldDB" id="A0A3N4JID8"/>
<keyword evidence="1" id="KW-0677">Repeat</keyword>
<evidence type="ECO:0000259" key="2">
    <source>
        <dbReference type="Pfam" id="PF24883"/>
    </source>
</evidence>
<reference evidence="3 4" key="1">
    <citation type="journal article" date="2018" name="Nat. Ecol. Evol.">
        <title>Pezizomycetes genomes reveal the molecular basis of ectomycorrhizal truffle lifestyle.</title>
        <authorList>
            <person name="Murat C."/>
            <person name="Payen T."/>
            <person name="Noel B."/>
            <person name="Kuo A."/>
            <person name="Morin E."/>
            <person name="Chen J."/>
            <person name="Kohler A."/>
            <person name="Krizsan K."/>
            <person name="Balestrini R."/>
            <person name="Da Silva C."/>
            <person name="Montanini B."/>
            <person name="Hainaut M."/>
            <person name="Levati E."/>
            <person name="Barry K.W."/>
            <person name="Belfiori B."/>
            <person name="Cichocki N."/>
            <person name="Clum A."/>
            <person name="Dockter R.B."/>
            <person name="Fauchery L."/>
            <person name="Guy J."/>
            <person name="Iotti M."/>
            <person name="Le Tacon F."/>
            <person name="Lindquist E.A."/>
            <person name="Lipzen A."/>
            <person name="Malagnac F."/>
            <person name="Mello A."/>
            <person name="Molinier V."/>
            <person name="Miyauchi S."/>
            <person name="Poulain J."/>
            <person name="Riccioni C."/>
            <person name="Rubini A."/>
            <person name="Sitrit Y."/>
            <person name="Splivallo R."/>
            <person name="Traeger S."/>
            <person name="Wang M."/>
            <person name="Zifcakova L."/>
            <person name="Wipf D."/>
            <person name="Zambonelli A."/>
            <person name="Paolocci F."/>
            <person name="Nowrousian M."/>
            <person name="Ottonello S."/>
            <person name="Baldrian P."/>
            <person name="Spatafora J.W."/>
            <person name="Henrissat B."/>
            <person name="Nagy L.G."/>
            <person name="Aury J.M."/>
            <person name="Wincker P."/>
            <person name="Grigoriev I.V."/>
            <person name="Bonfante P."/>
            <person name="Martin F.M."/>
        </authorList>
    </citation>
    <scope>NUCLEOTIDE SEQUENCE [LARGE SCALE GENOMIC DNA]</scope>
    <source>
        <strain evidence="3 4">120613-1</strain>
    </source>
</reference>
<dbReference type="EMBL" id="ML120414">
    <property type="protein sequence ID" value="RPA96471.1"/>
    <property type="molecule type" value="Genomic_DNA"/>
</dbReference>
<dbReference type="STRING" id="1336337.A0A3N4JID8"/>
<sequence length="513" mass="57020">MAQILSGNRDSFNPRINVWNSFTSADNRSEILAWLSPLEPRLQHQDIRTSRVEDVGDWLLKTDQFRSWFYGASTRQDGSDSATLLCYGSPGVGKTYICSLVVDTLCDRVDREDVAVACFYFDFAVQKEQTPTHVMGSLLKQAVNGMEEIPKAIRQAFERQKRVIGGRGPRLSEIVKLFGAVSSLHRIFICLDALDECVAGNLFKILSSLSQILQKSPGARLFLTGRPYICMKVRNRISGGVATKSISPIQDDIIRYIRSRLDEDTTPGAMNRSLEADILKNIPSHVSETFLLATLNIEAVLREPTTYRRRQVLRQITDDLSLEDAYGATLGRIQGQGGEKSRLGIAALMWICHAGLPIKPDQLCHALAVEDGSTGLNTDNVPSISTLLICCQGLVVMDHKSSPARLIHLTLRQYLCTRGESFTSAHWEPIIKQTCLNYLDSQPIMDLLDNHASDLDSLPFLNFAISYAGIWAKKRNQLTDQSLAAWFCAYCGFGPMNRELDPACIECGSLAGH</sequence>
<dbReference type="PANTHER" id="PTHR10039:SF16">
    <property type="entry name" value="GPI INOSITOL-DEACYLASE"/>
    <property type="match status" value="1"/>
</dbReference>
<feature type="domain" description="Nephrocystin 3-like N-terminal" evidence="2">
    <location>
        <begin position="56"/>
        <end position="226"/>
    </location>
</feature>
<accession>A0A3N4JID8</accession>
<dbReference type="OrthoDB" id="1577640at2759"/>
<organism evidence="3 4">
    <name type="scientific">Choiromyces venosus 120613-1</name>
    <dbReference type="NCBI Taxonomy" id="1336337"/>
    <lineage>
        <taxon>Eukaryota</taxon>
        <taxon>Fungi</taxon>
        <taxon>Dikarya</taxon>
        <taxon>Ascomycota</taxon>
        <taxon>Pezizomycotina</taxon>
        <taxon>Pezizomycetes</taxon>
        <taxon>Pezizales</taxon>
        <taxon>Tuberaceae</taxon>
        <taxon>Choiromyces</taxon>
    </lineage>
</organism>
<dbReference type="Gene3D" id="3.40.50.300">
    <property type="entry name" value="P-loop containing nucleotide triphosphate hydrolases"/>
    <property type="match status" value="1"/>
</dbReference>
<gene>
    <name evidence="3" type="ORF">L873DRAFT_1791626</name>
</gene>
<protein>
    <recommendedName>
        <fullName evidence="2">Nephrocystin 3-like N-terminal domain-containing protein</fullName>
    </recommendedName>
</protein>
<evidence type="ECO:0000313" key="4">
    <source>
        <dbReference type="Proteomes" id="UP000276215"/>
    </source>
</evidence>
<name>A0A3N4JID8_9PEZI</name>
<dbReference type="Proteomes" id="UP000276215">
    <property type="component" value="Unassembled WGS sequence"/>
</dbReference>
<keyword evidence="4" id="KW-1185">Reference proteome</keyword>